<protein>
    <submittedName>
        <fullName evidence="1">Uncharacterized protein</fullName>
    </submittedName>
</protein>
<sequence length="82" mass="9754">MSPLKWNHSYLSSHATYYNIDKSYRFAHDSNLKSKKVLNWFGIGTFNLHTQSFFLSDKVHMATDQVAQNQHKWNSRLAYYHT</sequence>
<dbReference type="AlphaFoldDB" id="S4P667"/>
<dbReference type="EMBL" id="GAIX01006976">
    <property type="protein sequence ID" value="JAA85584.1"/>
    <property type="molecule type" value="Transcribed_RNA"/>
</dbReference>
<reference evidence="1" key="2">
    <citation type="submission" date="2013-05" db="EMBL/GenBank/DDBJ databases">
        <authorList>
            <person name="Carter J.-M."/>
            <person name="Baker S.C."/>
            <person name="Pink R."/>
            <person name="Carter D.R.F."/>
            <person name="Collins A."/>
            <person name="Tomlin J."/>
            <person name="Gibbs M."/>
            <person name="Breuker C.J."/>
        </authorList>
    </citation>
    <scope>NUCLEOTIDE SEQUENCE</scope>
    <source>
        <tissue evidence="1">Ovary</tissue>
    </source>
</reference>
<evidence type="ECO:0000313" key="1">
    <source>
        <dbReference type="EMBL" id="JAA85584.1"/>
    </source>
</evidence>
<accession>S4P667</accession>
<organism evidence="1">
    <name type="scientific">Pararge aegeria</name>
    <name type="common">speckled wood butterfly</name>
    <dbReference type="NCBI Taxonomy" id="116150"/>
    <lineage>
        <taxon>Eukaryota</taxon>
        <taxon>Metazoa</taxon>
        <taxon>Ecdysozoa</taxon>
        <taxon>Arthropoda</taxon>
        <taxon>Hexapoda</taxon>
        <taxon>Insecta</taxon>
        <taxon>Pterygota</taxon>
        <taxon>Neoptera</taxon>
        <taxon>Endopterygota</taxon>
        <taxon>Lepidoptera</taxon>
        <taxon>Glossata</taxon>
        <taxon>Ditrysia</taxon>
        <taxon>Papilionoidea</taxon>
        <taxon>Nymphalidae</taxon>
        <taxon>Satyrinae</taxon>
        <taxon>Satyrini</taxon>
        <taxon>Parargina</taxon>
        <taxon>Pararge</taxon>
    </lineage>
</organism>
<name>S4P667_9NEOP</name>
<reference evidence="1" key="1">
    <citation type="journal article" date="2013" name="BMC Genomics">
        <title>Unscrambling butterfly oogenesis.</title>
        <authorList>
            <person name="Carter J.M."/>
            <person name="Baker S.C."/>
            <person name="Pink R."/>
            <person name="Carter D.R."/>
            <person name="Collins A."/>
            <person name="Tomlin J."/>
            <person name="Gibbs M."/>
            <person name="Breuker C.J."/>
        </authorList>
    </citation>
    <scope>NUCLEOTIDE SEQUENCE</scope>
    <source>
        <tissue evidence="1">Ovary</tissue>
    </source>
</reference>
<proteinExistence type="predicted"/>